<dbReference type="Gene3D" id="3.40.190.10">
    <property type="entry name" value="Periplasmic binding protein-like II"/>
    <property type="match status" value="1"/>
</dbReference>
<feature type="region of interest" description="Disordered" evidence="2">
    <location>
        <begin position="1"/>
        <end position="25"/>
    </location>
</feature>
<sequence length="352" mass="36677">MDAGDPRAWPAGRVSRRDKRPGCKMMNRRNMLGLPLAIGAAVGLPAPARAQGVYPDRPIRLLIGFAAGGPTDIVGRRFADRLGAVLGQPVVVENRSGASGAIASVEVARARPDGYTLMLATSSSHAIYATLAVRPGFDPVADYAAVALIGVVPMVLGAHPAFAADLPEALGKIRASRGEIALATSGNGGIAHFAAELLLHQAGGLRANLVHYRGGGPAVQDAIAGHVPLVVETFATTLEHHRAGRLRILAAFAERRSAAAPDVPTAIEQGVPDMLANTYNALLAPAGTPAPVIAKLAEATAKVAAEPEFQAFLRSVSVEPTPDSTPARTAEFIRSERAKWEPIIRATGLRIE</sequence>
<dbReference type="InterPro" id="IPR042100">
    <property type="entry name" value="Bug_dom1"/>
</dbReference>
<dbReference type="PANTHER" id="PTHR42928:SF5">
    <property type="entry name" value="BLR1237 PROTEIN"/>
    <property type="match status" value="1"/>
</dbReference>
<reference evidence="3 4" key="1">
    <citation type="submission" date="2017-10" db="EMBL/GenBank/DDBJ databases">
        <authorList>
            <person name="Banno H."/>
            <person name="Chua N.-H."/>
        </authorList>
    </citation>
    <scope>NUCLEOTIDE SEQUENCE [LARGE SCALE GENOMIC DNA]</scope>
    <source>
        <strain evidence="3 4">YW11</strain>
    </source>
</reference>
<dbReference type="AlphaFoldDB" id="A0A2C6Z739"/>
<gene>
    <name evidence="3" type="ORF">CR162_13605</name>
</gene>
<evidence type="ECO:0008006" key="5">
    <source>
        <dbReference type="Google" id="ProtNLM"/>
    </source>
</evidence>
<dbReference type="InterPro" id="IPR005064">
    <property type="entry name" value="BUG"/>
</dbReference>
<evidence type="ECO:0000256" key="2">
    <source>
        <dbReference type="SAM" id="MobiDB-lite"/>
    </source>
</evidence>
<dbReference type="EMBL" id="PDNU01000027">
    <property type="protein sequence ID" value="PHK94321.1"/>
    <property type="molecule type" value="Genomic_DNA"/>
</dbReference>
<name>A0A2C6Z739_9PROT</name>
<evidence type="ECO:0000256" key="1">
    <source>
        <dbReference type="ARBA" id="ARBA00006987"/>
    </source>
</evidence>
<evidence type="ECO:0000313" key="3">
    <source>
        <dbReference type="EMBL" id="PHK94321.1"/>
    </source>
</evidence>
<comment type="similarity">
    <text evidence="1">Belongs to the UPF0065 (bug) family.</text>
</comment>
<dbReference type="PROSITE" id="PS51318">
    <property type="entry name" value="TAT"/>
    <property type="match status" value="1"/>
</dbReference>
<dbReference type="Pfam" id="PF03401">
    <property type="entry name" value="TctC"/>
    <property type="match status" value="1"/>
</dbReference>
<dbReference type="InterPro" id="IPR006311">
    <property type="entry name" value="TAT_signal"/>
</dbReference>
<organism evidence="3 4">
    <name type="scientific">Teichococcus rhizosphaerae</name>
    <dbReference type="NCBI Taxonomy" id="1335062"/>
    <lineage>
        <taxon>Bacteria</taxon>
        <taxon>Pseudomonadati</taxon>
        <taxon>Pseudomonadota</taxon>
        <taxon>Alphaproteobacteria</taxon>
        <taxon>Acetobacterales</taxon>
        <taxon>Roseomonadaceae</taxon>
        <taxon>Roseomonas</taxon>
    </lineage>
</organism>
<dbReference type="CDD" id="cd07012">
    <property type="entry name" value="PBP2_Bug_TTT"/>
    <property type="match status" value="1"/>
</dbReference>
<dbReference type="Gene3D" id="3.40.190.150">
    <property type="entry name" value="Bordetella uptake gene, domain 1"/>
    <property type="match status" value="1"/>
</dbReference>
<dbReference type="OrthoDB" id="7375033at2"/>
<dbReference type="Proteomes" id="UP000223527">
    <property type="component" value="Unassembled WGS sequence"/>
</dbReference>
<keyword evidence="4" id="KW-1185">Reference proteome</keyword>
<dbReference type="PANTHER" id="PTHR42928">
    <property type="entry name" value="TRICARBOXYLATE-BINDING PROTEIN"/>
    <property type="match status" value="1"/>
</dbReference>
<evidence type="ECO:0000313" key="4">
    <source>
        <dbReference type="Proteomes" id="UP000223527"/>
    </source>
</evidence>
<comment type="caution">
    <text evidence="3">The sequence shown here is derived from an EMBL/GenBank/DDBJ whole genome shotgun (WGS) entry which is preliminary data.</text>
</comment>
<accession>A0A2C6Z739</accession>
<dbReference type="PIRSF" id="PIRSF017082">
    <property type="entry name" value="YflP"/>
    <property type="match status" value="1"/>
</dbReference>
<protein>
    <recommendedName>
        <fullName evidence="5">Tripartite tricarboxylate transporter substrate binding protein</fullName>
    </recommendedName>
</protein>
<proteinExistence type="inferred from homology"/>